<proteinExistence type="predicted"/>
<accession>A0A9X6WH34</accession>
<dbReference type="EMBL" id="NUVX01000078">
    <property type="protein sequence ID" value="PFJ29370.1"/>
    <property type="molecule type" value="Genomic_DNA"/>
</dbReference>
<sequence>MATKITKEKIIKGMDRENKESLLVISNRKDNKAVILTFKDFKEKKNNRMFLSLSQNSTCEVIRELESYMQLWEKPIEKEQQAYWEEISVFSKGIERTMGLRPKGEKVELDLICYTDKIYDDNWIGLTPTKAATLLSLLYGYVKSWIVGGDRICPSCEEESLVEKGLTKWMCLNPMCKEEYESSFLDDGVELD</sequence>
<dbReference type="AlphaFoldDB" id="A0A9X6WH34"/>
<evidence type="ECO:0000313" key="2">
    <source>
        <dbReference type="Proteomes" id="UP000224003"/>
    </source>
</evidence>
<evidence type="ECO:0000313" key="1">
    <source>
        <dbReference type="EMBL" id="PFJ29370.1"/>
    </source>
</evidence>
<comment type="caution">
    <text evidence="1">The sequence shown here is derived from an EMBL/GenBank/DDBJ whole genome shotgun (WGS) entry which is preliminary data.</text>
</comment>
<organism evidence="1 2">
    <name type="scientific">Bacillus thuringiensis</name>
    <dbReference type="NCBI Taxonomy" id="1428"/>
    <lineage>
        <taxon>Bacteria</taxon>
        <taxon>Bacillati</taxon>
        <taxon>Bacillota</taxon>
        <taxon>Bacilli</taxon>
        <taxon>Bacillales</taxon>
        <taxon>Bacillaceae</taxon>
        <taxon>Bacillus</taxon>
        <taxon>Bacillus cereus group</taxon>
    </lineage>
</organism>
<dbReference type="RefSeq" id="WP_098517602.1">
    <property type="nucleotide sequence ID" value="NZ_NUVX01000078.1"/>
</dbReference>
<reference evidence="1 2" key="1">
    <citation type="submission" date="2017-09" db="EMBL/GenBank/DDBJ databases">
        <title>Large-scale bioinformatics analysis of Bacillus genomes uncovers conserved roles of natural products in bacterial physiology.</title>
        <authorList>
            <consortium name="Agbiome Team Llc"/>
            <person name="Bleich R.M."/>
            <person name="Grubbs K.J."/>
            <person name="Santa Maria K.C."/>
            <person name="Allen S.E."/>
            <person name="Farag S."/>
            <person name="Shank E.A."/>
            <person name="Bowers A."/>
        </authorList>
    </citation>
    <scope>NUCLEOTIDE SEQUENCE [LARGE SCALE GENOMIC DNA]</scope>
    <source>
        <strain evidence="1 2">AFS085496</strain>
    </source>
</reference>
<dbReference type="Proteomes" id="UP000224003">
    <property type="component" value="Unassembled WGS sequence"/>
</dbReference>
<protein>
    <submittedName>
        <fullName evidence="1">Uncharacterized protein</fullName>
    </submittedName>
</protein>
<name>A0A9X6WH34_BACTU</name>
<gene>
    <name evidence="1" type="ORF">COJ15_31770</name>
</gene>